<feature type="compositionally biased region" description="Low complexity" evidence="1">
    <location>
        <begin position="251"/>
        <end position="280"/>
    </location>
</feature>
<evidence type="ECO:0000313" key="2">
    <source>
        <dbReference type="EMBL" id="VDM15593.1"/>
    </source>
</evidence>
<feature type="region of interest" description="Disordered" evidence="1">
    <location>
        <begin position="56"/>
        <end position="79"/>
    </location>
</feature>
<dbReference type="AlphaFoldDB" id="A0A3P7E234"/>
<feature type="region of interest" description="Disordered" evidence="1">
    <location>
        <begin position="251"/>
        <end position="288"/>
    </location>
</feature>
<feature type="region of interest" description="Disordered" evidence="1">
    <location>
        <begin position="1"/>
        <end position="44"/>
    </location>
</feature>
<feature type="compositionally biased region" description="Polar residues" evidence="1">
    <location>
        <begin position="29"/>
        <end position="44"/>
    </location>
</feature>
<protein>
    <submittedName>
        <fullName evidence="2">Uncharacterized protein</fullName>
    </submittedName>
</protein>
<dbReference type="EMBL" id="UYWW01008117">
    <property type="protein sequence ID" value="VDM15593.1"/>
    <property type="molecule type" value="Genomic_DNA"/>
</dbReference>
<dbReference type="InParanoid" id="A0A3P7E234"/>
<sequence length="288" mass="31849">MQLEELKYSSEQSENSSDSGSLSSFKCSTNSEQSLRSGKLTNSNCLTTSQYPTSMIHSSNEANSSNSQHLSNSEQTTTNLEHSLNAENPENLEHSGISEHSTHLHHSTNLMVASNSGVAQNLMNQKFSSSSDEEENFGGQSRILIDSIDQMLPISSNNLTKDSMEMITDKNDSAKIVDNNSKTTINANANELGTTEIAPTCDDSLIIDDESYLEYFICSQYSSSNSENSQQLPEMRSVSQESLMQHLIIDESSTDTSSTDIENGDNNNHIDNNDNNNNNNENEHQIYY</sequence>
<proteinExistence type="predicted"/>
<gene>
    <name evidence="2" type="ORF">WBA_LOCUS8956</name>
</gene>
<accession>A0A3P7E234</accession>
<evidence type="ECO:0000256" key="1">
    <source>
        <dbReference type="SAM" id="MobiDB-lite"/>
    </source>
</evidence>
<reference evidence="2 3" key="1">
    <citation type="submission" date="2018-11" db="EMBL/GenBank/DDBJ databases">
        <authorList>
            <consortium name="Pathogen Informatics"/>
        </authorList>
    </citation>
    <scope>NUCLEOTIDE SEQUENCE [LARGE SCALE GENOMIC DNA]</scope>
</reference>
<organism evidence="2 3">
    <name type="scientific">Wuchereria bancrofti</name>
    <dbReference type="NCBI Taxonomy" id="6293"/>
    <lineage>
        <taxon>Eukaryota</taxon>
        <taxon>Metazoa</taxon>
        <taxon>Ecdysozoa</taxon>
        <taxon>Nematoda</taxon>
        <taxon>Chromadorea</taxon>
        <taxon>Rhabditida</taxon>
        <taxon>Spirurina</taxon>
        <taxon>Spiruromorpha</taxon>
        <taxon>Filarioidea</taxon>
        <taxon>Onchocercidae</taxon>
        <taxon>Wuchereria</taxon>
    </lineage>
</organism>
<name>A0A3P7E234_WUCBA</name>
<evidence type="ECO:0000313" key="3">
    <source>
        <dbReference type="Proteomes" id="UP000270924"/>
    </source>
</evidence>
<dbReference type="OrthoDB" id="5877601at2759"/>
<feature type="compositionally biased region" description="Low complexity" evidence="1">
    <location>
        <begin position="9"/>
        <end position="28"/>
    </location>
</feature>
<keyword evidence="3" id="KW-1185">Reference proteome</keyword>
<dbReference type="Proteomes" id="UP000270924">
    <property type="component" value="Unassembled WGS sequence"/>
</dbReference>